<dbReference type="Pfam" id="PF09697">
    <property type="entry name" value="Porph_ging"/>
    <property type="match status" value="1"/>
</dbReference>
<proteinExistence type="predicted"/>
<evidence type="ECO:0000256" key="1">
    <source>
        <dbReference type="SAM" id="SignalP"/>
    </source>
</evidence>
<feature type="signal peptide" evidence="1">
    <location>
        <begin position="1"/>
        <end position="26"/>
    </location>
</feature>
<name>A0A4Q5LWX9_9BACT</name>
<dbReference type="EMBL" id="SEWF01000032">
    <property type="protein sequence ID" value="RYU94047.1"/>
    <property type="molecule type" value="Genomic_DNA"/>
</dbReference>
<feature type="chain" id="PRO_5020874842" evidence="1">
    <location>
        <begin position="27"/>
        <end position="252"/>
    </location>
</feature>
<comment type="caution">
    <text evidence="2">The sequence shown here is derived from an EMBL/GenBank/DDBJ whole genome shotgun (WGS) entry which is preliminary data.</text>
</comment>
<accession>A0A4Q5LWX9</accession>
<evidence type="ECO:0000313" key="3">
    <source>
        <dbReference type="Proteomes" id="UP000293162"/>
    </source>
</evidence>
<keyword evidence="3" id="KW-1185">Reference proteome</keyword>
<dbReference type="OrthoDB" id="1440774at2"/>
<protein>
    <submittedName>
        <fullName evidence="2">GLPGLI family protein</fullName>
    </submittedName>
</protein>
<sequence>MKAISKYLFGLLLFLCLSPLSGFSQKTEGMIVYERQEFWSKIIGQLTYLSNEEKDRVKQTWGKNDEGWKSKTKMYFNANESLLTNLEEASEYGWSSRTEDYYIYRNYEKEKKIELIEMLGKTYVLEDSLRAPNWKVLNQIKDVAGYICMKAVTEDTVKHQKITAWFTGDIPVSGGPERFYGLPGMILELEINDGDVVITASKVEFKKLEGKELALPKLKGKKIKDADYDTIIAKHIKDSIKSYRNPYWAIKY</sequence>
<keyword evidence="1" id="KW-0732">Signal</keyword>
<dbReference type="NCBIfam" id="TIGR01200">
    <property type="entry name" value="GLPGLI"/>
    <property type="match status" value="1"/>
</dbReference>
<evidence type="ECO:0000313" key="2">
    <source>
        <dbReference type="EMBL" id="RYU94047.1"/>
    </source>
</evidence>
<dbReference type="Proteomes" id="UP000293162">
    <property type="component" value="Unassembled WGS sequence"/>
</dbReference>
<organism evidence="2 3">
    <name type="scientific">Emticicia agri</name>
    <dbReference type="NCBI Taxonomy" id="2492393"/>
    <lineage>
        <taxon>Bacteria</taxon>
        <taxon>Pseudomonadati</taxon>
        <taxon>Bacteroidota</taxon>
        <taxon>Cytophagia</taxon>
        <taxon>Cytophagales</taxon>
        <taxon>Leadbetterellaceae</taxon>
        <taxon>Emticicia</taxon>
    </lineage>
</organism>
<dbReference type="InterPro" id="IPR005901">
    <property type="entry name" value="GLPGLI"/>
</dbReference>
<dbReference type="RefSeq" id="WP_130022828.1">
    <property type="nucleotide sequence ID" value="NZ_SEWF01000032.1"/>
</dbReference>
<gene>
    <name evidence="2" type="ORF">EWM59_18935</name>
</gene>
<dbReference type="AlphaFoldDB" id="A0A4Q5LWX9"/>
<reference evidence="2 3" key="1">
    <citation type="submission" date="2019-02" db="EMBL/GenBank/DDBJ databases">
        <title>Bacterial novel species Emticicia sp. 17J42-9 isolated from soil.</title>
        <authorList>
            <person name="Jung H.-Y."/>
        </authorList>
    </citation>
    <scope>NUCLEOTIDE SEQUENCE [LARGE SCALE GENOMIC DNA]</scope>
    <source>
        <strain evidence="2 3">17J42-9</strain>
    </source>
</reference>